<accession>A0ACB5RGF0</accession>
<evidence type="ECO:0000313" key="2">
    <source>
        <dbReference type="Proteomes" id="UP001058074"/>
    </source>
</evidence>
<dbReference type="EMBL" id="BROD01000001">
    <property type="protein sequence ID" value="GKX68163.1"/>
    <property type="molecule type" value="Genomic_DNA"/>
</dbReference>
<organism evidence="1 2">
    <name type="scientific">Inconstantimicrobium mannanitabidum</name>
    <dbReference type="NCBI Taxonomy" id="1604901"/>
    <lineage>
        <taxon>Bacteria</taxon>
        <taxon>Bacillati</taxon>
        <taxon>Bacillota</taxon>
        <taxon>Clostridia</taxon>
        <taxon>Eubacteriales</taxon>
        <taxon>Clostridiaceae</taxon>
        <taxon>Inconstantimicrobium</taxon>
    </lineage>
</organism>
<sequence>MEETKFFVQEICKDVYLIDADGKCAAYLVVGESKAVLIDTTLGFGDIYSLVKGLTNLPVVVVNTHAHCDHVWGNYQFEEAYISEADMTLYKETFSAEEKRKLFEMNMSHNPSADINEEEVESWINLKSCKVLPIKAGDVIDIGNKQLKVIELPGHTAGSIALLDEQDKTLFGGDSIIGWLWMQLPESVTLTKYLNSMKELKKHCSEFNYIYTGHARCNDKPFNVSIIDDIINDVGKIIDGTVVGSQFKDERFEGLECKFENWSILYDGEKVK</sequence>
<protein>
    <submittedName>
        <fullName evidence="1">MBL fold metallo-hydrolase</fullName>
    </submittedName>
</protein>
<name>A0ACB5RGF0_9CLOT</name>
<keyword evidence="2" id="KW-1185">Reference proteome</keyword>
<reference evidence="1" key="1">
    <citation type="journal article" date="2025" name="Int. J. Syst. Evol. Microbiol.">
        <title>Inconstantimicrobium mannanitabidum sp. nov., a novel member of the family Clostridiaceae isolated from anoxic soil under the treatment of reductive soil disinfestation.</title>
        <authorList>
            <person name="Ueki A."/>
            <person name="Tonouchi A."/>
            <person name="Honma S."/>
            <person name="Kaku N."/>
            <person name="Ueki K."/>
        </authorList>
    </citation>
    <scope>NUCLEOTIDE SEQUENCE</scope>
    <source>
        <strain evidence="1">TW13</strain>
    </source>
</reference>
<dbReference type="Proteomes" id="UP001058074">
    <property type="component" value="Unassembled WGS sequence"/>
</dbReference>
<evidence type="ECO:0000313" key="1">
    <source>
        <dbReference type="EMBL" id="GKX68163.1"/>
    </source>
</evidence>
<gene>
    <name evidence="1" type="ORF">rsdtw13_34210</name>
</gene>
<comment type="caution">
    <text evidence="1">The sequence shown here is derived from an EMBL/GenBank/DDBJ whole genome shotgun (WGS) entry which is preliminary data.</text>
</comment>
<proteinExistence type="predicted"/>